<accession>A0A0F9XN19</accession>
<gene>
    <name evidence="2" type="ORF">THAR02_01857</name>
</gene>
<evidence type="ECO:0000313" key="3">
    <source>
        <dbReference type="Proteomes" id="UP000034112"/>
    </source>
</evidence>
<evidence type="ECO:0000256" key="1">
    <source>
        <dbReference type="SAM" id="MobiDB-lite"/>
    </source>
</evidence>
<feature type="region of interest" description="Disordered" evidence="1">
    <location>
        <begin position="366"/>
        <end position="424"/>
    </location>
</feature>
<dbReference type="Proteomes" id="UP000034112">
    <property type="component" value="Unassembled WGS sequence"/>
</dbReference>
<name>A0A0F9XN19_TRIHA</name>
<dbReference type="OrthoDB" id="4630416at2759"/>
<dbReference type="AlphaFoldDB" id="A0A0F9XN19"/>
<dbReference type="EMBL" id="JOKZ01000034">
    <property type="protein sequence ID" value="KKP06076.1"/>
    <property type="molecule type" value="Genomic_DNA"/>
</dbReference>
<sequence>MSKTSVLQEPQPPILKRDGFQLRKGVFSIDAIDRVEGSRLHELFNPSTLRLKRDQKAATEEARRLFRRPFFAAQLRYYGVNFPSSASKLELQVLLQDAVRQGKVKLPSSVYIDQFYYLTSHDSVSVVELEASMRADYEPLQQKWEADCVAWRAEMKRRDDEAFERCKTPGERAAFDPQRFIDMYFLTDGEPDMAKSTEALALDGLDRGWKLQDAARKVPGLHTWGGGYLEARKICIGWNREEVFRLAKSIMDRQDEANRAQQEALWKEQLERHQKYVDQVQSKGANGMNQHSEVFNLDRCQGSYVVRCDEITEGWLDTLKGHTLTMDISSGKGSTRHAAYDFGIIQGTIILSLSEDAFQALDSLYSEASSGDESGGDEGQDHEDKDRGDTDSQISTNGKKRKPCNDLQAQGTGHTNAKRRKIKPLPSPSRRVYFRLHGRETGEGEVLPYPDSGHIDYLSDDCTSFAGVVYDLTHVGNNVEFRGYRVSDKPHVKPEPWETFLFGRYGL</sequence>
<dbReference type="OMA" id="CKTPGER"/>
<organism evidence="2 3">
    <name type="scientific">Trichoderma harzianum</name>
    <name type="common">Hypocrea lixii</name>
    <dbReference type="NCBI Taxonomy" id="5544"/>
    <lineage>
        <taxon>Eukaryota</taxon>
        <taxon>Fungi</taxon>
        <taxon>Dikarya</taxon>
        <taxon>Ascomycota</taxon>
        <taxon>Pezizomycotina</taxon>
        <taxon>Sordariomycetes</taxon>
        <taxon>Hypocreomycetidae</taxon>
        <taxon>Hypocreales</taxon>
        <taxon>Hypocreaceae</taxon>
        <taxon>Trichoderma</taxon>
    </lineage>
</organism>
<evidence type="ECO:0000313" key="2">
    <source>
        <dbReference type="EMBL" id="KKP06076.1"/>
    </source>
</evidence>
<proteinExistence type="predicted"/>
<reference evidence="3" key="1">
    <citation type="journal article" date="2015" name="Genome Announc.">
        <title>Draft whole-genome sequence of the biocontrol agent Trichoderma harzianum T6776.</title>
        <authorList>
            <person name="Baroncelli R."/>
            <person name="Piaggeschi G."/>
            <person name="Fiorini L."/>
            <person name="Bertolini E."/>
            <person name="Zapparata A."/>
            <person name="Pe M.E."/>
            <person name="Sarrocco S."/>
            <person name="Vannacci G."/>
        </authorList>
    </citation>
    <scope>NUCLEOTIDE SEQUENCE [LARGE SCALE GENOMIC DNA]</scope>
    <source>
        <strain evidence="3">T6776</strain>
    </source>
</reference>
<comment type="caution">
    <text evidence="2">The sequence shown here is derived from an EMBL/GenBank/DDBJ whole genome shotgun (WGS) entry which is preliminary data.</text>
</comment>
<protein>
    <submittedName>
        <fullName evidence="2">Uncharacterized protein</fullName>
    </submittedName>
</protein>